<keyword evidence="5" id="KW-0560">Oxidoreductase</keyword>
<comment type="similarity">
    <text evidence="2 6">Belongs to the zinc-containing alcohol dehydrogenase family.</text>
</comment>
<sequence length="366" mass="38349">MKALVYNGVGKVALEERPLPTIQKPGDAVVKMVYSTICGSDLHIIKGDVPTVSPGRVLGHEGVGIVTSTGASVSNFAAGDLVLVGCITVCSTCAHCRRGMHSNCTGGGGWVLGHTVDGTQAQFVRIPHADNSLYRVPEAVGKKADDLKALVMVSDALPTGLECGAQNARLAPGSSVVIVGAGPVGLAALITAQLYSPGFVVVVDLDQERLDVARGMGAQYTAKPDQAKELVMRLTEGRGADAVMEVVGVPQTFELCQELVAPGGVLANVGVHGEKVDLHLETLWSRNISITTRLVDTVTTPMLLKLFAAKKLPAEKLITHGFSFADILNAYSTFRAASTTKALKVIIDFEQDVQGASGTGVRQNKL</sequence>
<evidence type="ECO:0000259" key="7">
    <source>
        <dbReference type="SMART" id="SM00829"/>
    </source>
</evidence>
<evidence type="ECO:0000256" key="5">
    <source>
        <dbReference type="ARBA" id="ARBA00023002"/>
    </source>
</evidence>
<comment type="caution">
    <text evidence="8">The sequence shown here is derived from an EMBL/GenBank/DDBJ whole genome shotgun (WGS) entry which is preliminary data.</text>
</comment>
<dbReference type="SUPFAM" id="SSF50129">
    <property type="entry name" value="GroES-like"/>
    <property type="match status" value="1"/>
</dbReference>
<dbReference type="PANTHER" id="PTHR42813:SF4">
    <property type="entry name" value="NADP-DEPENDENT ISOPROPANOL DEHYDROGENASE"/>
    <property type="match status" value="1"/>
</dbReference>
<evidence type="ECO:0000256" key="3">
    <source>
        <dbReference type="ARBA" id="ARBA00022723"/>
    </source>
</evidence>
<dbReference type="InterPro" id="IPR011032">
    <property type="entry name" value="GroES-like_sf"/>
</dbReference>
<reference evidence="8 9" key="1">
    <citation type="submission" date="2024-04" db="EMBL/GenBank/DDBJ databases">
        <title>Phyllosticta paracitricarpa is synonymous to the EU quarantine fungus P. citricarpa based on phylogenomic analyses.</title>
        <authorList>
            <consortium name="Lawrence Berkeley National Laboratory"/>
            <person name="Van Ingen-Buijs V.A."/>
            <person name="Van Westerhoven A.C."/>
            <person name="Haridas S."/>
            <person name="Skiadas P."/>
            <person name="Martin F."/>
            <person name="Groenewald J.Z."/>
            <person name="Crous P.W."/>
            <person name="Seidl M.F."/>
        </authorList>
    </citation>
    <scope>NUCLEOTIDE SEQUENCE [LARGE SCALE GENOMIC DNA]</scope>
    <source>
        <strain evidence="8 9">CBS 123374</strain>
    </source>
</reference>
<dbReference type="InterPro" id="IPR036291">
    <property type="entry name" value="NAD(P)-bd_dom_sf"/>
</dbReference>
<dbReference type="InterPro" id="IPR020843">
    <property type="entry name" value="ER"/>
</dbReference>
<gene>
    <name evidence="8" type="ORF">HDK90DRAFT_412015</name>
</gene>
<accession>A0ABR1YU29</accession>
<dbReference type="Gene3D" id="3.40.50.720">
    <property type="entry name" value="NAD(P)-binding Rossmann-like Domain"/>
    <property type="match status" value="1"/>
</dbReference>
<organism evidence="8 9">
    <name type="scientific">Phyllosticta capitalensis</name>
    <dbReference type="NCBI Taxonomy" id="121624"/>
    <lineage>
        <taxon>Eukaryota</taxon>
        <taxon>Fungi</taxon>
        <taxon>Dikarya</taxon>
        <taxon>Ascomycota</taxon>
        <taxon>Pezizomycotina</taxon>
        <taxon>Dothideomycetes</taxon>
        <taxon>Dothideomycetes incertae sedis</taxon>
        <taxon>Botryosphaeriales</taxon>
        <taxon>Phyllostictaceae</taxon>
        <taxon>Phyllosticta</taxon>
    </lineage>
</organism>
<dbReference type="SMART" id="SM00829">
    <property type="entry name" value="PKS_ER"/>
    <property type="match status" value="1"/>
</dbReference>
<name>A0ABR1YU29_9PEZI</name>
<protein>
    <submittedName>
        <fullName evidence="8">L-iditol 2-dehydrogenase</fullName>
    </submittedName>
</protein>
<dbReference type="Pfam" id="PF00107">
    <property type="entry name" value="ADH_zinc_N"/>
    <property type="match status" value="1"/>
</dbReference>
<keyword evidence="9" id="KW-1185">Reference proteome</keyword>
<dbReference type="Pfam" id="PF08240">
    <property type="entry name" value="ADH_N"/>
    <property type="match status" value="1"/>
</dbReference>
<dbReference type="PANTHER" id="PTHR42813">
    <property type="entry name" value="ZINC-TYPE ALCOHOL DEHYDROGENASE-LIKE"/>
    <property type="match status" value="1"/>
</dbReference>
<dbReference type="PROSITE" id="PS00059">
    <property type="entry name" value="ADH_ZINC"/>
    <property type="match status" value="1"/>
</dbReference>
<dbReference type="Gene3D" id="3.90.180.10">
    <property type="entry name" value="Medium-chain alcohol dehydrogenases, catalytic domain"/>
    <property type="match status" value="1"/>
</dbReference>
<feature type="domain" description="Enoyl reductase (ER)" evidence="7">
    <location>
        <begin position="8"/>
        <end position="347"/>
    </location>
</feature>
<keyword evidence="4 6" id="KW-0862">Zinc</keyword>
<proteinExistence type="inferred from homology"/>
<evidence type="ECO:0000256" key="6">
    <source>
        <dbReference type="RuleBase" id="RU361277"/>
    </source>
</evidence>
<evidence type="ECO:0000256" key="4">
    <source>
        <dbReference type="ARBA" id="ARBA00022833"/>
    </source>
</evidence>
<evidence type="ECO:0000256" key="1">
    <source>
        <dbReference type="ARBA" id="ARBA00001947"/>
    </source>
</evidence>
<keyword evidence="3 6" id="KW-0479">Metal-binding</keyword>
<dbReference type="Proteomes" id="UP001492380">
    <property type="component" value="Unassembled WGS sequence"/>
</dbReference>
<dbReference type="InterPro" id="IPR013149">
    <property type="entry name" value="ADH-like_C"/>
</dbReference>
<evidence type="ECO:0000313" key="8">
    <source>
        <dbReference type="EMBL" id="KAK8238468.1"/>
    </source>
</evidence>
<dbReference type="CDD" id="cd08286">
    <property type="entry name" value="FDH_like_ADH2"/>
    <property type="match status" value="1"/>
</dbReference>
<dbReference type="InterPro" id="IPR002328">
    <property type="entry name" value="ADH_Zn_CS"/>
</dbReference>
<comment type="cofactor">
    <cofactor evidence="1 6">
        <name>Zn(2+)</name>
        <dbReference type="ChEBI" id="CHEBI:29105"/>
    </cofactor>
</comment>
<dbReference type="EMBL" id="JBBWRZ010000004">
    <property type="protein sequence ID" value="KAK8238468.1"/>
    <property type="molecule type" value="Genomic_DNA"/>
</dbReference>
<dbReference type="SUPFAM" id="SSF51735">
    <property type="entry name" value="NAD(P)-binding Rossmann-fold domains"/>
    <property type="match status" value="1"/>
</dbReference>
<dbReference type="InterPro" id="IPR013154">
    <property type="entry name" value="ADH-like_N"/>
</dbReference>
<evidence type="ECO:0000313" key="9">
    <source>
        <dbReference type="Proteomes" id="UP001492380"/>
    </source>
</evidence>
<evidence type="ECO:0000256" key="2">
    <source>
        <dbReference type="ARBA" id="ARBA00008072"/>
    </source>
</evidence>